<comment type="similarity">
    <text evidence="9">Belongs to the G-protein coupled receptor 1 family.</text>
</comment>
<feature type="transmembrane region" description="Helical" evidence="11">
    <location>
        <begin position="473"/>
        <end position="493"/>
    </location>
</feature>
<keyword evidence="3 9" id="KW-0812">Transmembrane</keyword>
<evidence type="ECO:0000256" key="6">
    <source>
        <dbReference type="ARBA" id="ARBA00023136"/>
    </source>
</evidence>
<dbReference type="Gene3D" id="1.20.1070.10">
    <property type="entry name" value="Rhodopsin 7-helix transmembrane proteins"/>
    <property type="match status" value="2"/>
</dbReference>
<dbReference type="STRING" id="46731.A0A3M6V5L3"/>
<feature type="transmembrane region" description="Helical" evidence="11">
    <location>
        <begin position="123"/>
        <end position="146"/>
    </location>
</feature>
<comment type="subcellular location">
    <subcellularLocation>
        <location evidence="1">Cell membrane</location>
        <topology evidence="1">Multi-pass membrane protein</topology>
    </subcellularLocation>
</comment>
<keyword evidence="8 9" id="KW-0807">Transducer</keyword>
<evidence type="ECO:0000256" key="1">
    <source>
        <dbReference type="ARBA" id="ARBA00004651"/>
    </source>
</evidence>
<dbReference type="InterPro" id="IPR017452">
    <property type="entry name" value="GPCR_Rhodpsn_7TM"/>
</dbReference>
<feature type="domain" description="G-protein coupled receptors family 1 profile" evidence="12">
    <location>
        <begin position="23"/>
        <end position="530"/>
    </location>
</feature>
<evidence type="ECO:0000256" key="3">
    <source>
        <dbReference type="ARBA" id="ARBA00022692"/>
    </source>
</evidence>
<dbReference type="PROSITE" id="PS50262">
    <property type="entry name" value="G_PROTEIN_RECEP_F1_2"/>
    <property type="match status" value="1"/>
</dbReference>
<evidence type="ECO:0000256" key="8">
    <source>
        <dbReference type="ARBA" id="ARBA00023224"/>
    </source>
</evidence>
<evidence type="ECO:0000256" key="4">
    <source>
        <dbReference type="ARBA" id="ARBA00022989"/>
    </source>
</evidence>
<dbReference type="EMBL" id="RCHS01000098">
    <property type="protein sequence ID" value="RMX60868.1"/>
    <property type="molecule type" value="Genomic_DNA"/>
</dbReference>
<evidence type="ECO:0000256" key="2">
    <source>
        <dbReference type="ARBA" id="ARBA00022475"/>
    </source>
</evidence>
<evidence type="ECO:0000313" key="13">
    <source>
        <dbReference type="EMBL" id="RMX60868.1"/>
    </source>
</evidence>
<evidence type="ECO:0000256" key="11">
    <source>
        <dbReference type="SAM" id="Phobius"/>
    </source>
</evidence>
<evidence type="ECO:0000256" key="5">
    <source>
        <dbReference type="ARBA" id="ARBA00023040"/>
    </source>
</evidence>
<keyword evidence="2" id="KW-1003">Cell membrane</keyword>
<feature type="compositionally biased region" description="Basic and acidic residues" evidence="10">
    <location>
        <begin position="268"/>
        <end position="286"/>
    </location>
</feature>
<dbReference type="SMART" id="SM01381">
    <property type="entry name" value="7TM_GPCR_Srsx"/>
    <property type="match status" value="1"/>
</dbReference>
<feature type="transmembrane region" description="Helical" evidence="11">
    <location>
        <begin position="80"/>
        <end position="102"/>
    </location>
</feature>
<proteinExistence type="inferred from homology"/>
<dbReference type="InterPro" id="IPR000276">
    <property type="entry name" value="GPCR_Rhodpsn"/>
</dbReference>
<dbReference type="OrthoDB" id="5980076at2759"/>
<evidence type="ECO:0000256" key="10">
    <source>
        <dbReference type="SAM" id="MobiDB-lite"/>
    </source>
</evidence>
<reference evidence="13 14" key="1">
    <citation type="journal article" date="2018" name="Sci. Rep.">
        <title>Comparative analysis of the Pocillopora damicornis genome highlights role of immune system in coral evolution.</title>
        <authorList>
            <person name="Cunning R."/>
            <person name="Bay R.A."/>
            <person name="Gillette P."/>
            <person name="Baker A.C."/>
            <person name="Traylor-Knowles N."/>
        </authorList>
    </citation>
    <scope>NUCLEOTIDE SEQUENCE [LARGE SCALE GENOMIC DNA]</scope>
    <source>
        <strain evidence="13">RSMAS</strain>
        <tissue evidence="13">Whole animal</tissue>
    </source>
</reference>
<dbReference type="Proteomes" id="UP000275408">
    <property type="component" value="Unassembled WGS sequence"/>
</dbReference>
<dbReference type="SUPFAM" id="SSF81321">
    <property type="entry name" value="Family A G protein-coupled receptor-like"/>
    <property type="match status" value="1"/>
</dbReference>
<dbReference type="GO" id="GO:0004930">
    <property type="term" value="F:G protein-coupled receptor activity"/>
    <property type="evidence" value="ECO:0007669"/>
    <property type="project" value="UniProtKB-KW"/>
</dbReference>
<comment type="caution">
    <text evidence="13">The sequence shown here is derived from an EMBL/GenBank/DDBJ whole genome shotgun (WGS) entry which is preliminary data.</text>
</comment>
<dbReference type="PROSITE" id="PS00237">
    <property type="entry name" value="G_PROTEIN_RECEP_F1_1"/>
    <property type="match status" value="1"/>
</dbReference>
<dbReference type="CDD" id="cd00637">
    <property type="entry name" value="7tm_classA_rhodopsin-like"/>
    <property type="match status" value="1"/>
</dbReference>
<dbReference type="GO" id="GO:0005886">
    <property type="term" value="C:plasma membrane"/>
    <property type="evidence" value="ECO:0007669"/>
    <property type="project" value="UniProtKB-SubCell"/>
</dbReference>
<feature type="transmembrane region" description="Helical" evidence="11">
    <location>
        <begin position="166"/>
        <end position="190"/>
    </location>
</feature>
<sequence length="561" mass="63252">MPVDIGFITGIVISGIIIIGVIGNVMTLFVIIRYKPLRNETGMFLANLAVADLLQSIIGMPLIAASAFHKLWLFGESLCVISGLTNSLFCVTSVLTLTAVSVDRWLSIVYPLQYRNWLTVRRARFTLVYIWIHALFVAILPVFGWSRYVYLPYEFICTVQWESDKSYTMFLSATSFVTPVIVVVLCYSSVLKTARRKAREEPRVTVGRFSGSNVKPGTSSTEEAFDKNCDNSEKYVRGNENHVFISNSKKRWEKSVFEECYIGPEKSESTSLKMEEHRDEIERDSELSSTSTIRKKETKRKSSSRVVPSSTSGVAQLNTVVAAKGCSKMAGKGKHPKNFSTSSSRRTGASRVNKVDVAAPVINRWTEDISLRKDSTVIPGETEGKRYPLSRTITATAGLPEPLARMRGWMNERKKGDGRHKSSTEKELVFQPISRKNGQMVPPSHLVIFDLRSPTVRNKHFIFNVFFRKEMKITFILLVVNGTFLLCWFPHFIGMMCLTFTNGLCPFPDSYHIITTTLAMLNSGCNPFIYTLTYRKFRSGFQAVIPCFRSHNAAELENSVD</sequence>
<evidence type="ECO:0000259" key="12">
    <source>
        <dbReference type="PROSITE" id="PS50262"/>
    </source>
</evidence>
<feature type="region of interest" description="Disordered" evidence="10">
    <location>
        <begin position="268"/>
        <end position="311"/>
    </location>
</feature>
<evidence type="ECO:0000256" key="9">
    <source>
        <dbReference type="RuleBase" id="RU000688"/>
    </source>
</evidence>
<name>A0A3M6V5L3_POCDA</name>
<feature type="transmembrane region" description="Helical" evidence="11">
    <location>
        <begin position="513"/>
        <end position="532"/>
    </location>
</feature>
<protein>
    <recommendedName>
        <fullName evidence="12">G-protein coupled receptors family 1 profile domain-containing protein</fullName>
    </recommendedName>
</protein>
<keyword evidence="5 9" id="KW-0297">G-protein coupled receptor</keyword>
<feature type="transmembrane region" description="Helical" evidence="11">
    <location>
        <begin position="6"/>
        <end position="32"/>
    </location>
</feature>
<keyword evidence="14" id="KW-1185">Reference proteome</keyword>
<dbReference type="PRINTS" id="PR00237">
    <property type="entry name" value="GPCRRHODOPSN"/>
</dbReference>
<keyword evidence="7 9" id="KW-0675">Receptor</keyword>
<organism evidence="13 14">
    <name type="scientific">Pocillopora damicornis</name>
    <name type="common">Cauliflower coral</name>
    <name type="synonym">Millepora damicornis</name>
    <dbReference type="NCBI Taxonomy" id="46731"/>
    <lineage>
        <taxon>Eukaryota</taxon>
        <taxon>Metazoa</taxon>
        <taxon>Cnidaria</taxon>
        <taxon>Anthozoa</taxon>
        <taxon>Hexacorallia</taxon>
        <taxon>Scleractinia</taxon>
        <taxon>Astrocoeniina</taxon>
        <taxon>Pocilloporidae</taxon>
        <taxon>Pocillopora</taxon>
    </lineage>
</organism>
<dbReference type="PANTHER" id="PTHR22752:SF14">
    <property type="entry name" value="G-PROTEIN COUPLED RECEPTORS FAMILY 1 PROFILE DOMAIN-CONTAINING PROTEIN"/>
    <property type="match status" value="1"/>
</dbReference>
<evidence type="ECO:0000256" key="7">
    <source>
        <dbReference type="ARBA" id="ARBA00023170"/>
    </source>
</evidence>
<feature type="transmembrane region" description="Helical" evidence="11">
    <location>
        <begin position="44"/>
        <end position="68"/>
    </location>
</feature>
<keyword evidence="4 11" id="KW-1133">Transmembrane helix</keyword>
<dbReference type="Pfam" id="PF00001">
    <property type="entry name" value="7tm_1"/>
    <property type="match status" value="1"/>
</dbReference>
<evidence type="ECO:0000313" key="14">
    <source>
        <dbReference type="Proteomes" id="UP000275408"/>
    </source>
</evidence>
<dbReference type="PANTHER" id="PTHR22752">
    <property type="entry name" value="G PROTEIN-COUPLED RECEPTOR"/>
    <property type="match status" value="1"/>
</dbReference>
<feature type="region of interest" description="Disordered" evidence="10">
    <location>
        <begin position="327"/>
        <end position="352"/>
    </location>
</feature>
<dbReference type="AlphaFoldDB" id="A0A3M6V5L3"/>
<accession>A0A3M6V5L3</accession>
<keyword evidence="6 11" id="KW-0472">Membrane</keyword>
<gene>
    <name evidence="13" type="ORF">pdam_00003479</name>
</gene>